<dbReference type="InterPro" id="IPR006171">
    <property type="entry name" value="TOPRIM_dom"/>
</dbReference>
<comment type="cofactor">
    <cofactor evidence="12 13 14">
        <name>Zn(2+)</name>
        <dbReference type="ChEBI" id="CHEBI:29105"/>
    </cofactor>
    <text evidence="12 13 14">Binds 1 zinc ion per monomer.</text>
</comment>
<dbReference type="FunFam" id="3.90.580.10:FF:000001">
    <property type="entry name" value="DNA primase"/>
    <property type="match status" value="1"/>
</dbReference>
<evidence type="ECO:0000256" key="12">
    <source>
        <dbReference type="HAMAP-Rule" id="MF_00974"/>
    </source>
</evidence>
<dbReference type="GO" id="GO:0003677">
    <property type="term" value="F:DNA binding"/>
    <property type="evidence" value="ECO:0007669"/>
    <property type="project" value="UniProtKB-KW"/>
</dbReference>
<comment type="catalytic activity">
    <reaction evidence="12">
        <text>ssDNA + n NTP = ssDNA/pppN(pN)n-1 hybrid + (n-1) diphosphate.</text>
        <dbReference type="EC" id="2.7.7.101"/>
    </reaction>
</comment>
<dbReference type="InterPro" id="IPR013264">
    <property type="entry name" value="DNAG_N"/>
</dbReference>
<evidence type="ECO:0000256" key="11">
    <source>
        <dbReference type="ARBA" id="ARBA00023163"/>
    </source>
</evidence>
<dbReference type="AlphaFoldDB" id="A0A1G7PK30"/>
<dbReference type="SUPFAM" id="SSF56731">
    <property type="entry name" value="DNA primase core"/>
    <property type="match status" value="1"/>
</dbReference>
<keyword evidence="10 12" id="KW-0238">DNA-binding</keyword>
<keyword evidence="8 12" id="KW-0862">Zinc</keyword>
<dbReference type="Gene3D" id="3.90.980.10">
    <property type="entry name" value="DNA primase, catalytic core, N-terminal domain"/>
    <property type="match status" value="1"/>
</dbReference>
<evidence type="ECO:0000256" key="6">
    <source>
        <dbReference type="ARBA" id="ARBA00022723"/>
    </source>
</evidence>
<evidence type="ECO:0000256" key="14">
    <source>
        <dbReference type="PIRSR" id="PIRSR002811-1"/>
    </source>
</evidence>
<evidence type="ECO:0000259" key="15">
    <source>
        <dbReference type="PROSITE" id="PS50880"/>
    </source>
</evidence>
<dbReference type="EC" id="2.7.7.101" evidence="12"/>
<comment type="domain">
    <text evidence="12">Contains an N-terminal zinc-binding domain, a central core domain that contains the primase activity, and a C-terminal DnaB-binding domain.</text>
</comment>
<dbReference type="InterPro" id="IPR050219">
    <property type="entry name" value="DnaG_primase"/>
</dbReference>
<comment type="function">
    <text evidence="12 13">RNA polymerase that catalyzes the synthesis of short RNA molecules used as primers for DNA polymerase during DNA replication.</text>
</comment>
<dbReference type="Proteomes" id="UP000199708">
    <property type="component" value="Unassembled WGS sequence"/>
</dbReference>
<dbReference type="Gene3D" id="1.10.860.10">
    <property type="entry name" value="DNAb Helicase, Chain A"/>
    <property type="match status" value="1"/>
</dbReference>
<keyword evidence="11 12" id="KW-0804">Transcription</keyword>
<dbReference type="InterPro" id="IPR006295">
    <property type="entry name" value="DNA_primase_DnaG"/>
</dbReference>
<evidence type="ECO:0000256" key="13">
    <source>
        <dbReference type="PIRNR" id="PIRNR002811"/>
    </source>
</evidence>
<dbReference type="NCBIfam" id="TIGR01391">
    <property type="entry name" value="dnaG"/>
    <property type="match status" value="1"/>
</dbReference>
<dbReference type="GO" id="GO:0000428">
    <property type="term" value="C:DNA-directed RNA polymerase complex"/>
    <property type="evidence" value="ECO:0007669"/>
    <property type="project" value="UniProtKB-KW"/>
</dbReference>
<dbReference type="GO" id="GO:0008270">
    <property type="term" value="F:zinc ion binding"/>
    <property type="evidence" value="ECO:0007669"/>
    <property type="project" value="UniProtKB-UniRule"/>
</dbReference>
<dbReference type="PANTHER" id="PTHR30313">
    <property type="entry name" value="DNA PRIMASE"/>
    <property type="match status" value="1"/>
</dbReference>
<evidence type="ECO:0000256" key="2">
    <source>
        <dbReference type="ARBA" id="ARBA00022515"/>
    </source>
</evidence>
<dbReference type="CDD" id="cd03364">
    <property type="entry name" value="TOPRIM_DnaG_primases"/>
    <property type="match status" value="1"/>
</dbReference>
<evidence type="ECO:0000256" key="5">
    <source>
        <dbReference type="ARBA" id="ARBA00022705"/>
    </source>
</evidence>
<dbReference type="PIRSF" id="PIRSF002811">
    <property type="entry name" value="DnaG"/>
    <property type="match status" value="1"/>
</dbReference>
<keyword evidence="1 12" id="KW-0240">DNA-directed RNA polymerase</keyword>
<gene>
    <name evidence="12" type="primary">dnaG</name>
    <name evidence="16" type="ORF">SAMN05421791_101280</name>
</gene>
<keyword evidence="4 12" id="KW-0548">Nucleotidyltransferase</keyword>
<dbReference type="InterPro" id="IPR002694">
    <property type="entry name" value="Znf_CHC2"/>
</dbReference>
<organism evidence="16 17">
    <name type="scientific">Facklamia miroungae</name>
    <dbReference type="NCBI Taxonomy" id="120956"/>
    <lineage>
        <taxon>Bacteria</taxon>
        <taxon>Bacillati</taxon>
        <taxon>Bacillota</taxon>
        <taxon>Bacilli</taxon>
        <taxon>Lactobacillales</taxon>
        <taxon>Aerococcaceae</taxon>
        <taxon>Facklamia</taxon>
    </lineage>
</organism>
<keyword evidence="7 12" id="KW-0863">Zinc-finger</keyword>
<name>A0A1G7PK30_9LACT</name>
<evidence type="ECO:0000256" key="1">
    <source>
        <dbReference type="ARBA" id="ARBA00022478"/>
    </source>
</evidence>
<dbReference type="HAMAP" id="MF_00974">
    <property type="entry name" value="DNA_primase_DnaG"/>
    <property type="match status" value="1"/>
</dbReference>
<evidence type="ECO:0000256" key="4">
    <source>
        <dbReference type="ARBA" id="ARBA00022695"/>
    </source>
</evidence>
<feature type="zinc finger region" description="CHC2-type" evidence="12 14">
    <location>
        <begin position="39"/>
        <end position="63"/>
    </location>
</feature>
<evidence type="ECO:0000256" key="3">
    <source>
        <dbReference type="ARBA" id="ARBA00022679"/>
    </source>
</evidence>
<dbReference type="EMBL" id="FNCK01000001">
    <property type="protein sequence ID" value="SDF86484.1"/>
    <property type="molecule type" value="Genomic_DNA"/>
</dbReference>
<evidence type="ECO:0000256" key="10">
    <source>
        <dbReference type="ARBA" id="ARBA00023125"/>
    </source>
</evidence>
<keyword evidence="17" id="KW-1185">Reference proteome</keyword>
<dbReference type="GO" id="GO:0003899">
    <property type="term" value="F:DNA-directed RNA polymerase activity"/>
    <property type="evidence" value="ECO:0007669"/>
    <property type="project" value="UniProtKB-UniRule"/>
</dbReference>
<accession>A0A1G7PK30</accession>
<reference evidence="16 17" key="1">
    <citation type="submission" date="2016-10" db="EMBL/GenBank/DDBJ databases">
        <authorList>
            <person name="de Groot N.N."/>
        </authorList>
    </citation>
    <scope>NUCLEOTIDE SEQUENCE [LARGE SCALE GENOMIC DNA]</scope>
    <source>
        <strain evidence="16 17">ATCC BAA-466</strain>
    </source>
</reference>
<dbReference type="RefSeq" id="WP_090288981.1">
    <property type="nucleotide sequence ID" value="NZ_FNCK01000001.1"/>
</dbReference>
<evidence type="ECO:0000313" key="17">
    <source>
        <dbReference type="Proteomes" id="UP000199708"/>
    </source>
</evidence>
<dbReference type="STRING" id="120956.SAMN05421791_101280"/>
<feature type="domain" description="Toprim" evidence="15">
    <location>
        <begin position="264"/>
        <end position="344"/>
    </location>
</feature>
<keyword evidence="5 12" id="KW-0235">DNA replication</keyword>
<keyword evidence="6 12" id="KW-0479">Metal-binding</keyword>
<dbReference type="SUPFAM" id="SSF57783">
    <property type="entry name" value="Zinc beta-ribbon"/>
    <property type="match status" value="1"/>
</dbReference>
<dbReference type="InterPro" id="IPR034151">
    <property type="entry name" value="TOPRIM_DnaG_bac"/>
</dbReference>
<keyword evidence="9" id="KW-0460">Magnesium</keyword>
<keyword evidence="3 12" id="KW-0808">Transferase</keyword>
<dbReference type="InterPro" id="IPR036977">
    <property type="entry name" value="DNA_primase_Znf_CHC2"/>
</dbReference>
<evidence type="ECO:0000256" key="7">
    <source>
        <dbReference type="ARBA" id="ARBA00022771"/>
    </source>
</evidence>
<dbReference type="Pfam" id="PF13155">
    <property type="entry name" value="Toprim_2"/>
    <property type="match status" value="1"/>
</dbReference>
<comment type="subunit">
    <text evidence="12">Monomer. Interacts with DnaB.</text>
</comment>
<dbReference type="InterPro" id="IPR016136">
    <property type="entry name" value="DNA_helicase_N/primase_C"/>
</dbReference>
<dbReference type="InterPro" id="IPR030846">
    <property type="entry name" value="DnaG_bac"/>
</dbReference>
<comment type="similarity">
    <text evidence="12 13">Belongs to the DnaG primase family.</text>
</comment>
<dbReference type="Pfam" id="PF01807">
    <property type="entry name" value="Zn_ribbon_DnaG"/>
    <property type="match status" value="1"/>
</dbReference>
<dbReference type="SMART" id="SM00493">
    <property type="entry name" value="TOPRIM"/>
    <property type="match status" value="1"/>
</dbReference>
<dbReference type="GO" id="GO:0005737">
    <property type="term" value="C:cytoplasm"/>
    <property type="evidence" value="ECO:0007669"/>
    <property type="project" value="TreeGrafter"/>
</dbReference>
<dbReference type="GO" id="GO:1990077">
    <property type="term" value="C:primosome complex"/>
    <property type="evidence" value="ECO:0007669"/>
    <property type="project" value="UniProtKB-KW"/>
</dbReference>
<evidence type="ECO:0000256" key="8">
    <source>
        <dbReference type="ARBA" id="ARBA00022833"/>
    </source>
</evidence>
<dbReference type="PANTHER" id="PTHR30313:SF2">
    <property type="entry name" value="DNA PRIMASE"/>
    <property type="match status" value="1"/>
</dbReference>
<sequence length="612" mass="69991">MSRIPNEVIEAIRQSVKIEDVVSQYVQLTKRGQGYSASCPFHEDNNPSFSIHTGKQIYKCFSCGRGGNVFGFIQEIESLSFKQAVIKVAEFANYPLDVSITAASSEAELPREHQHLYGIYDKASEFYQYFLTGTENGDPAFQYLLKRGLNRETIEAFGLGLAPENSKLLWTFLKDQAFSDEDLLASGIFYQAEDSQEIVDRFRGRIIFPLRSSQGQVLAFSGRIYQAGDPRKSKYVNSPETAIFHKGRLVYNLDLARPAIRRLKQIIICEGFMDVIALYDAGFEQAVATMGTSLSHDHLAYLSKLAQEMIFVFDGDEAGQKATAKAFELGKQFPQVNFKAVHLPNGMDPDEWIKQKGKDAFQNQLNRAQSAFTFYKDYQKQFFQLADKRALADYIDQLLIALSQIQSPVEKQLYLLEIAQEYQIEEDFLQERMLRLAGSLPKQKQESGQVKPVEALQLPSDKQALAVKSFKAFQSEKLWLGFLMYYPEAWLYLEKLKEIPFLYHDFSQKAFLALTEYYYQGNKLPLTGIVGNIEDIQVNSLLTSVMWDFEPIGYHDQAMTDCLDTIQIAFCEQEIEELKTLFKQYNQNQEANKATEVINKLMALQRKLKTKN</sequence>
<keyword evidence="2 12" id="KW-0639">Primosome</keyword>
<proteinExistence type="inferred from homology"/>
<dbReference type="SMART" id="SM00400">
    <property type="entry name" value="ZnF_CHCC"/>
    <property type="match status" value="1"/>
</dbReference>
<dbReference type="PROSITE" id="PS50880">
    <property type="entry name" value="TOPRIM"/>
    <property type="match status" value="1"/>
</dbReference>
<dbReference type="OrthoDB" id="9803773at2"/>
<dbReference type="Gene3D" id="3.40.1360.10">
    <property type="match status" value="1"/>
</dbReference>
<dbReference type="Pfam" id="PF08275">
    <property type="entry name" value="DNAG_N"/>
    <property type="match status" value="1"/>
</dbReference>
<evidence type="ECO:0000313" key="16">
    <source>
        <dbReference type="EMBL" id="SDF86484.1"/>
    </source>
</evidence>
<protein>
    <recommendedName>
        <fullName evidence="12 13">DNA primase</fullName>
        <ecNumber evidence="12">2.7.7.101</ecNumber>
    </recommendedName>
</protein>
<evidence type="ECO:0000256" key="9">
    <source>
        <dbReference type="ARBA" id="ARBA00022842"/>
    </source>
</evidence>
<dbReference type="Gene3D" id="3.90.580.10">
    <property type="entry name" value="Zinc finger, CHC2-type domain"/>
    <property type="match status" value="1"/>
</dbReference>
<dbReference type="GO" id="GO:0006269">
    <property type="term" value="P:DNA replication, synthesis of primer"/>
    <property type="evidence" value="ECO:0007669"/>
    <property type="project" value="UniProtKB-UniRule"/>
</dbReference>
<dbReference type="InterPro" id="IPR037068">
    <property type="entry name" value="DNA_primase_core_N_sf"/>
</dbReference>